<dbReference type="AlphaFoldDB" id="A0A844XGM9"/>
<protein>
    <submittedName>
        <fullName evidence="3">DUF2185 domain-containing protein</fullName>
    </submittedName>
</protein>
<gene>
    <name evidence="3" type="ORF">GRF63_13330</name>
</gene>
<dbReference type="EMBL" id="WUBR01000003">
    <property type="protein sequence ID" value="MWV28889.1"/>
    <property type="molecule type" value="Genomic_DNA"/>
</dbReference>
<feature type="domain" description="DUF2314" evidence="2">
    <location>
        <begin position="39"/>
        <end position="99"/>
    </location>
</feature>
<accession>A0A844XGM9</accession>
<reference evidence="3 4" key="2">
    <citation type="submission" date="2020-02" db="EMBL/GenBank/DDBJ databases">
        <title>Erythrobacter dongmakensis sp. nov., isolated from a tidal mudflat.</title>
        <authorList>
            <person name="Kim I.S."/>
        </authorList>
    </citation>
    <scope>NUCLEOTIDE SEQUENCE [LARGE SCALE GENOMIC DNA]</scope>
    <source>
        <strain evidence="3 4">GH3-10</strain>
    </source>
</reference>
<dbReference type="PANTHER" id="PTHR38743">
    <property type="entry name" value="SIMILAR TO GLYOXYLASE I FAMILY PROTEIN"/>
    <property type="match status" value="1"/>
</dbReference>
<dbReference type="InterPro" id="IPR018689">
    <property type="entry name" value="Imm33_dom"/>
</dbReference>
<evidence type="ECO:0000259" key="1">
    <source>
        <dbReference type="Pfam" id="PF09951"/>
    </source>
</evidence>
<dbReference type="PANTHER" id="PTHR38743:SF2">
    <property type="entry name" value="DUF2185 DOMAIN-CONTAINING PROTEIN"/>
    <property type="match status" value="1"/>
</dbReference>
<feature type="domain" description="Immunity protein Imm33" evidence="1">
    <location>
        <begin position="124"/>
        <end position="217"/>
    </location>
</feature>
<dbReference type="RefSeq" id="WP_160486539.1">
    <property type="nucleotide sequence ID" value="NZ_WUBR01000003.1"/>
</dbReference>
<proteinExistence type="predicted"/>
<comment type="caution">
    <text evidence="3">The sequence shown here is derived from an EMBL/GenBank/DDBJ whole genome shotgun (WGS) entry which is preliminary data.</text>
</comment>
<evidence type="ECO:0000313" key="4">
    <source>
        <dbReference type="Proteomes" id="UP000461409"/>
    </source>
</evidence>
<reference evidence="3 4" key="1">
    <citation type="submission" date="2019-12" db="EMBL/GenBank/DDBJ databases">
        <authorList>
            <person name="Lee S.D."/>
        </authorList>
    </citation>
    <scope>NUCLEOTIDE SEQUENCE [LARGE SCALE GENOMIC DNA]</scope>
    <source>
        <strain evidence="3 4">GH3-10</strain>
    </source>
</reference>
<dbReference type="Pfam" id="PF10077">
    <property type="entry name" value="DUF2314"/>
    <property type="match status" value="1"/>
</dbReference>
<dbReference type="Pfam" id="PF09951">
    <property type="entry name" value="Imm33"/>
    <property type="match status" value="1"/>
</dbReference>
<name>A0A844XGM9_9SPHN</name>
<evidence type="ECO:0000313" key="3">
    <source>
        <dbReference type="EMBL" id="MWV28889.1"/>
    </source>
</evidence>
<organism evidence="3 4">
    <name type="scientific">Aurantiacibacter rhizosphaerae</name>
    <dbReference type="NCBI Taxonomy" id="2691582"/>
    <lineage>
        <taxon>Bacteria</taxon>
        <taxon>Pseudomonadati</taxon>
        <taxon>Pseudomonadota</taxon>
        <taxon>Alphaproteobacteria</taxon>
        <taxon>Sphingomonadales</taxon>
        <taxon>Erythrobacteraceae</taxon>
        <taxon>Aurantiacibacter</taxon>
    </lineage>
</organism>
<keyword evidence="4" id="KW-1185">Reference proteome</keyword>
<dbReference type="InterPro" id="IPR018756">
    <property type="entry name" value="DUF2314"/>
</dbReference>
<sequence length="218" mass="24137">MTDLMLPPGIAINDPRPIAAASPYTFFLPHADELAAVQQGDGIKLIFRQTEGDPEYSAERMWVLIESVQDGMVTGTLDNQPASMALIREGDRVTVPLSHAIGTAFRKDRPRVTVPAVRTYWDRCFVDQCVLDGRSHIDYLYREEPDMTCEGDAYPDSGWRIRGTQDAIDADAQADAHPQYIALGKVLNSNNGWLYLIDSPPGCAFAWDADSGTFVELD</sequence>
<dbReference type="Proteomes" id="UP000461409">
    <property type="component" value="Unassembled WGS sequence"/>
</dbReference>
<evidence type="ECO:0000259" key="2">
    <source>
        <dbReference type="Pfam" id="PF10077"/>
    </source>
</evidence>